<evidence type="ECO:0000256" key="1">
    <source>
        <dbReference type="SAM" id="MobiDB-lite"/>
    </source>
</evidence>
<evidence type="ECO:0000313" key="2">
    <source>
        <dbReference type="EMBL" id="BDT63534.1"/>
    </source>
</evidence>
<protein>
    <submittedName>
        <fullName evidence="2">Wsv294-like protein</fullName>
    </submittedName>
</protein>
<organism evidence="2">
    <name type="scientific">Pasiphaea japonica whispovirus</name>
    <dbReference type="NCBI Taxonomy" id="2984286"/>
    <lineage>
        <taxon>Viruses</taxon>
        <taxon>Viruses incertae sedis</taxon>
        <taxon>Naldaviricetes</taxon>
        <taxon>Nimaviridae</taxon>
        <taxon>Whispovirus</taxon>
    </lineage>
</organism>
<reference evidence="2" key="1">
    <citation type="submission" date="2022-10" db="EMBL/GenBank/DDBJ databases">
        <title>Genome sequences of endogenous nimaviruses in decapod crustaceans.</title>
        <authorList>
            <person name="Kawato S."/>
            <person name="Nozaki R."/>
            <person name="Kondo H."/>
            <person name="Hirono I."/>
        </authorList>
    </citation>
    <scope>NUCLEOTIDE SEQUENCE</scope>
    <source>
        <strain evidence="2">Toyama2020</strain>
    </source>
</reference>
<sequence>MPISKKNQLHLTIPPTKPKVQIRKTMSSPLLVETNVFDEQFKKANRNCTNNNNSVDPLKLNTCCPISEMEKGNSGMTHPLKLGIPSPNLDEKENPDNGACVLEISSSADHSDTPLPPIPGSELGNKEFDVTRTGDSAVPFFPRSNVRHSSHYINNPNKACEMNHIVGYLTPEEENFNNMIQDIDDINTKLKISVSSLDKLKEQLCRGFSNY</sequence>
<feature type="region of interest" description="Disordered" evidence="1">
    <location>
        <begin position="105"/>
        <end position="128"/>
    </location>
</feature>
<dbReference type="EMBL" id="LC738885">
    <property type="protein sequence ID" value="BDT63534.1"/>
    <property type="molecule type" value="Genomic_DNA"/>
</dbReference>
<name>A0A9C7CEW7_9VIRU</name>
<accession>A0A9C7CEW7</accession>
<proteinExistence type="predicted"/>